<name>A0A4R0R9R3_9APHY</name>
<dbReference type="EMBL" id="RWJN01000537">
    <property type="protein sequence ID" value="TCD60839.1"/>
    <property type="molecule type" value="Genomic_DNA"/>
</dbReference>
<dbReference type="InterPro" id="IPR005343">
    <property type="entry name" value="Noc2"/>
</dbReference>
<evidence type="ECO:0000256" key="1">
    <source>
        <dbReference type="ARBA" id="ARBA00004123"/>
    </source>
</evidence>
<dbReference type="AlphaFoldDB" id="A0A4R0R9R3"/>
<evidence type="ECO:0000256" key="4">
    <source>
        <dbReference type="SAM" id="MobiDB-lite"/>
    </source>
</evidence>
<dbReference type="GO" id="GO:0042273">
    <property type="term" value="P:ribosomal large subunit biogenesis"/>
    <property type="evidence" value="ECO:0007669"/>
    <property type="project" value="TreeGrafter"/>
</dbReference>
<keyword evidence="3" id="KW-0539">Nucleus</keyword>
<dbReference type="Proteomes" id="UP000292702">
    <property type="component" value="Unassembled WGS sequence"/>
</dbReference>
<feature type="compositionally biased region" description="Acidic residues" evidence="4">
    <location>
        <begin position="42"/>
        <end position="55"/>
    </location>
</feature>
<organism evidence="5 6">
    <name type="scientific">Steccherinum ochraceum</name>
    <dbReference type="NCBI Taxonomy" id="92696"/>
    <lineage>
        <taxon>Eukaryota</taxon>
        <taxon>Fungi</taxon>
        <taxon>Dikarya</taxon>
        <taxon>Basidiomycota</taxon>
        <taxon>Agaricomycotina</taxon>
        <taxon>Agaricomycetes</taxon>
        <taxon>Polyporales</taxon>
        <taxon>Steccherinaceae</taxon>
        <taxon>Steccherinum</taxon>
    </lineage>
</organism>
<evidence type="ECO:0000256" key="2">
    <source>
        <dbReference type="ARBA" id="ARBA00005907"/>
    </source>
</evidence>
<dbReference type="STRING" id="92696.A0A4R0R9R3"/>
<keyword evidence="6" id="KW-1185">Reference proteome</keyword>
<feature type="region of interest" description="Disordered" evidence="4">
    <location>
        <begin position="1"/>
        <end position="66"/>
    </location>
</feature>
<comment type="caution">
    <text evidence="5">The sequence shown here is derived from an EMBL/GenBank/DDBJ whole genome shotgun (WGS) entry which is preliminary data.</text>
</comment>
<comment type="subcellular location">
    <subcellularLocation>
        <location evidence="1">Nucleus</location>
    </subcellularLocation>
</comment>
<comment type="similarity">
    <text evidence="2">Belongs to the NOC2 family.</text>
</comment>
<reference evidence="5 6" key="1">
    <citation type="submission" date="2018-11" db="EMBL/GenBank/DDBJ databases">
        <title>Genome assembly of Steccherinum ochraceum LE-BIN_3174, the white-rot fungus of the Steccherinaceae family (The Residual Polyporoid clade, Polyporales, Basidiomycota).</title>
        <authorList>
            <person name="Fedorova T.V."/>
            <person name="Glazunova O.A."/>
            <person name="Landesman E.O."/>
            <person name="Moiseenko K.V."/>
            <person name="Psurtseva N.V."/>
            <person name="Savinova O.S."/>
            <person name="Shakhova N.V."/>
            <person name="Tyazhelova T.V."/>
            <person name="Vasina D.V."/>
        </authorList>
    </citation>
    <scope>NUCLEOTIDE SEQUENCE [LARGE SCALE GENOMIC DNA]</scope>
    <source>
        <strain evidence="5 6">LE-BIN_3174</strain>
    </source>
</reference>
<sequence>MAKRSKGKSVDDFLSKFANTEDEEDLEEEDENESVLGSMQDSDSEDEEMDEEMSNDESVGSGESLEGEDIENMDLSELVPPNVGNRKAVKLYFKECLRRWSNGDDAAFAAVQSLASTSDATVLNAALKNTYLVLVRSCKTTTPYTIASIASMKESAADLFAMDHGAAYQHAFGYIRQLAIHLRNSMRFKSKEAYKQVYNWQYVHSVDFWSIVLARACDRESTIERGESELKALIYPLVQVALGAIKLIPNSRSHPLHVQLIRSLIHLSRHTSTYIPLAPYLLPILTSTLSPTSKPKASTLRSLDFDVCIRAPQQYLKTRVYSEGLAEEATYLLAEYLSSPPVHGSIAFPEVVVPITTTLRKSLKTAKGSSWKGKEMTVTKALVERIEESAKWVEQQRKHVGFAPNRLEDVEQWERDLKLEDAPLAKYVKVQKKARDKRRKLLEKARDGEGEMLED</sequence>
<feature type="compositionally biased region" description="Acidic residues" evidence="4">
    <location>
        <begin position="20"/>
        <end position="33"/>
    </location>
</feature>
<dbReference type="GO" id="GO:0005654">
    <property type="term" value="C:nucleoplasm"/>
    <property type="evidence" value="ECO:0007669"/>
    <property type="project" value="TreeGrafter"/>
</dbReference>
<gene>
    <name evidence="5" type="primary">NOC2</name>
    <name evidence="5" type="ORF">EIP91_009417</name>
</gene>
<evidence type="ECO:0000256" key="3">
    <source>
        <dbReference type="ARBA" id="ARBA00023242"/>
    </source>
</evidence>
<evidence type="ECO:0000313" key="5">
    <source>
        <dbReference type="EMBL" id="TCD60839.1"/>
    </source>
</evidence>
<dbReference type="Pfam" id="PF03715">
    <property type="entry name" value="Noc2"/>
    <property type="match status" value="1"/>
</dbReference>
<evidence type="ECO:0000313" key="6">
    <source>
        <dbReference type="Proteomes" id="UP000292702"/>
    </source>
</evidence>
<dbReference type="GO" id="GO:0005730">
    <property type="term" value="C:nucleolus"/>
    <property type="evidence" value="ECO:0007669"/>
    <property type="project" value="TreeGrafter"/>
</dbReference>
<dbReference type="GO" id="GO:0030691">
    <property type="term" value="C:Noc2p-Noc3p complex"/>
    <property type="evidence" value="ECO:0007669"/>
    <property type="project" value="TreeGrafter"/>
</dbReference>
<dbReference type="PANTHER" id="PTHR12687:SF4">
    <property type="entry name" value="NUCLEOLAR COMPLEX PROTEIN 2 HOMOLOG"/>
    <property type="match status" value="1"/>
</dbReference>
<dbReference type="OrthoDB" id="10266662at2759"/>
<protein>
    <submittedName>
        <fullName evidence="5">Nucleolar Complex 2 protein</fullName>
    </submittedName>
</protein>
<accession>A0A4R0R9R3</accession>
<proteinExistence type="inferred from homology"/>
<dbReference type="GO" id="GO:0030690">
    <property type="term" value="C:Noc1p-Noc2p complex"/>
    <property type="evidence" value="ECO:0007669"/>
    <property type="project" value="TreeGrafter"/>
</dbReference>
<dbReference type="PANTHER" id="PTHR12687">
    <property type="entry name" value="NUCLEOLAR COMPLEX 2 AND RAD4-RELATED"/>
    <property type="match status" value="1"/>
</dbReference>